<evidence type="ECO:0000313" key="5">
    <source>
        <dbReference type="Proteomes" id="UP001208938"/>
    </source>
</evidence>
<evidence type="ECO:0000256" key="1">
    <source>
        <dbReference type="ARBA" id="ARBA00023015"/>
    </source>
</evidence>
<dbReference type="Gene3D" id="3.30.450.40">
    <property type="match status" value="1"/>
</dbReference>
<dbReference type="PROSITE" id="PS51077">
    <property type="entry name" value="HTH_ICLR"/>
    <property type="match status" value="1"/>
</dbReference>
<feature type="domain" description="HTH iclR-type" evidence="3">
    <location>
        <begin position="6"/>
        <end position="68"/>
    </location>
</feature>
<dbReference type="InterPro" id="IPR050707">
    <property type="entry name" value="HTH_MetabolicPath_Reg"/>
</dbReference>
<protein>
    <submittedName>
        <fullName evidence="4">Helix-turn-helix domain-containing protein</fullName>
    </submittedName>
</protein>
<name>A0ABT3H1H1_9RHOB</name>
<gene>
    <name evidence="4" type="ORF">OKW52_15280</name>
</gene>
<dbReference type="InterPro" id="IPR029016">
    <property type="entry name" value="GAF-like_dom_sf"/>
</dbReference>
<keyword evidence="5" id="KW-1185">Reference proteome</keyword>
<dbReference type="Gene3D" id="1.10.10.10">
    <property type="entry name" value="Winged helix-like DNA-binding domain superfamily/Winged helix DNA-binding domain"/>
    <property type="match status" value="1"/>
</dbReference>
<dbReference type="PANTHER" id="PTHR30136">
    <property type="entry name" value="HELIX-TURN-HELIX TRANSCRIPTIONAL REGULATOR, ICLR FAMILY"/>
    <property type="match status" value="1"/>
</dbReference>
<dbReference type="SUPFAM" id="SSF46785">
    <property type="entry name" value="Winged helix' DNA-binding domain"/>
    <property type="match status" value="1"/>
</dbReference>
<comment type="caution">
    <text evidence="4">The sequence shown here is derived from an EMBL/GenBank/DDBJ whole genome shotgun (WGS) entry which is preliminary data.</text>
</comment>
<dbReference type="Pfam" id="PF09339">
    <property type="entry name" value="HTH_IclR"/>
    <property type="match status" value="1"/>
</dbReference>
<evidence type="ECO:0000313" key="4">
    <source>
        <dbReference type="EMBL" id="MCW1933580.1"/>
    </source>
</evidence>
<evidence type="ECO:0000256" key="2">
    <source>
        <dbReference type="ARBA" id="ARBA00023163"/>
    </source>
</evidence>
<dbReference type="EMBL" id="JAPDFL010000001">
    <property type="protein sequence ID" value="MCW1933580.1"/>
    <property type="molecule type" value="Genomic_DNA"/>
</dbReference>
<sequence length="260" mass="29861">MQGLAVKSTLRTFEVLEFFREQRRPLRLNEIYKALNYPQSSTTNLLKSMVMTGYLNYNRKTRMYLPTMRVSSLGSWLHSVIHNDGDLRKLVDTVQARTDETVGVVAQNDLFIQYIMLKTPTHDFKMPPSEGDMRLLIDSSAGLTILSRLRDSAIEKFYRFTKYHYPRLEYFASYADLMKEIRWVRYIGHCYMPMLPTPEVASVAIPLEEEMFGIPLALGVGGLQPRIAARKEELLAIMHEAVAEFHETSRQNSNGALAAE</sequence>
<organism evidence="4 5">
    <name type="scientific">Pararhodobacter zhoushanensis</name>
    <dbReference type="NCBI Taxonomy" id="2479545"/>
    <lineage>
        <taxon>Bacteria</taxon>
        <taxon>Pseudomonadati</taxon>
        <taxon>Pseudomonadota</taxon>
        <taxon>Alphaproteobacteria</taxon>
        <taxon>Rhodobacterales</taxon>
        <taxon>Paracoccaceae</taxon>
        <taxon>Pararhodobacter</taxon>
    </lineage>
</organism>
<dbReference type="InterPro" id="IPR036388">
    <property type="entry name" value="WH-like_DNA-bd_sf"/>
</dbReference>
<reference evidence="4 5" key="1">
    <citation type="submission" date="2022-10" db="EMBL/GenBank/DDBJ databases">
        <title>Pararhodobacter sp. nov., isolated from marine algae.</title>
        <authorList>
            <person name="Choi B.J."/>
            <person name="Kim J.M."/>
            <person name="Lee J.K."/>
            <person name="Choi D.G."/>
            <person name="Jeon C.O."/>
        </authorList>
    </citation>
    <scope>NUCLEOTIDE SEQUENCE [LARGE SCALE GENOMIC DNA]</scope>
    <source>
        <strain evidence="4 5">ZQ420</strain>
    </source>
</reference>
<dbReference type="SUPFAM" id="SSF55781">
    <property type="entry name" value="GAF domain-like"/>
    <property type="match status" value="1"/>
</dbReference>
<evidence type="ECO:0000259" key="3">
    <source>
        <dbReference type="PROSITE" id="PS51077"/>
    </source>
</evidence>
<dbReference type="RefSeq" id="WP_264506473.1">
    <property type="nucleotide sequence ID" value="NZ_JAPDFL010000001.1"/>
</dbReference>
<dbReference type="Proteomes" id="UP001208938">
    <property type="component" value="Unassembled WGS sequence"/>
</dbReference>
<dbReference type="InterPro" id="IPR036390">
    <property type="entry name" value="WH_DNA-bd_sf"/>
</dbReference>
<dbReference type="PANTHER" id="PTHR30136:SF35">
    <property type="entry name" value="HTH-TYPE TRANSCRIPTIONAL REGULATOR RV1719"/>
    <property type="match status" value="1"/>
</dbReference>
<accession>A0ABT3H1H1</accession>
<keyword evidence="1" id="KW-0805">Transcription regulation</keyword>
<dbReference type="InterPro" id="IPR005471">
    <property type="entry name" value="Tscrpt_reg_IclR_N"/>
</dbReference>
<proteinExistence type="predicted"/>
<keyword evidence="2" id="KW-0804">Transcription</keyword>